<dbReference type="PANTHER" id="PTHR13254:SF0">
    <property type="entry name" value="GOLGIN SUBFAMILY A MEMBER 7_ERF4 DOMAIN-CONTAINING PROTEIN"/>
    <property type="match status" value="1"/>
</dbReference>
<keyword evidence="9" id="KW-1185">Reference proteome</keyword>
<organism evidence="8 9">
    <name type="scientific">Geranomyces variabilis</name>
    <dbReference type="NCBI Taxonomy" id="109894"/>
    <lineage>
        <taxon>Eukaryota</taxon>
        <taxon>Fungi</taxon>
        <taxon>Fungi incertae sedis</taxon>
        <taxon>Chytridiomycota</taxon>
        <taxon>Chytridiomycota incertae sedis</taxon>
        <taxon>Chytridiomycetes</taxon>
        <taxon>Spizellomycetales</taxon>
        <taxon>Powellomycetaceae</taxon>
        <taxon>Geranomyces</taxon>
    </lineage>
</organism>
<evidence type="ECO:0000256" key="5">
    <source>
        <dbReference type="ARBA" id="ARBA00022824"/>
    </source>
</evidence>
<dbReference type="InterPro" id="IPR051371">
    <property type="entry name" value="Ras_palmitoyltransferase"/>
</dbReference>
<dbReference type="PANTHER" id="PTHR13254">
    <property type="entry name" value="GOLGI AUTOANTIGEN, GOLGIN SUBFAMILY A, 7"/>
    <property type="match status" value="1"/>
</dbReference>
<dbReference type="GO" id="GO:0005789">
    <property type="term" value="C:endoplasmic reticulum membrane"/>
    <property type="evidence" value="ECO:0007669"/>
    <property type="project" value="UniProtKB-SubCell"/>
</dbReference>
<evidence type="ECO:0000256" key="1">
    <source>
        <dbReference type="ARBA" id="ARBA00004406"/>
    </source>
</evidence>
<gene>
    <name evidence="8" type="primary">GOLGA7B</name>
    <name evidence="8" type="ORF">HDU87_004599</name>
</gene>
<proteinExistence type="inferred from homology"/>
<comment type="subcellular location">
    <subcellularLocation>
        <location evidence="1">Endoplasmic reticulum membrane</location>
        <topology evidence="1">Peripheral membrane protein</topology>
    </subcellularLocation>
</comment>
<evidence type="ECO:0000256" key="3">
    <source>
        <dbReference type="ARBA" id="ARBA00011396"/>
    </source>
</evidence>
<name>A0AAD5XLR1_9FUNG</name>
<evidence type="ECO:0000259" key="7">
    <source>
        <dbReference type="Pfam" id="PF10256"/>
    </source>
</evidence>
<dbReference type="Proteomes" id="UP001212152">
    <property type="component" value="Unassembled WGS sequence"/>
</dbReference>
<evidence type="ECO:0000256" key="2">
    <source>
        <dbReference type="ARBA" id="ARBA00007732"/>
    </source>
</evidence>
<evidence type="ECO:0000313" key="8">
    <source>
        <dbReference type="EMBL" id="KAJ3177107.1"/>
    </source>
</evidence>
<keyword evidence="5" id="KW-0256">Endoplasmic reticulum</keyword>
<reference evidence="8" key="1">
    <citation type="submission" date="2020-05" db="EMBL/GenBank/DDBJ databases">
        <title>Phylogenomic resolution of chytrid fungi.</title>
        <authorList>
            <person name="Stajich J.E."/>
            <person name="Amses K."/>
            <person name="Simmons R."/>
            <person name="Seto K."/>
            <person name="Myers J."/>
            <person name="Bonds A."/>
            <person name="Quandt C.A."/>
            <person name="Barry K."/>
            <person name="Liu P."/>
            <person name="Grigoriev I."/>
            <person name="Longcore J.E."/>
            <person name="James T.Y."/>
        </authorList>
    </citation>
    <scope>NUCLEOTIDE SEQUENCE</scope>
    <source>
        <strain evidence="8">JEL0379</strain>
    </source>
</reference>
<feature type="domain" description="Golgin subfamily A member 7/ERF4" evidence="7">
    <location>
        <begin position="27"/>
        <end position="132"/>
    </location>
</feature>
<evidence type="ECO:0000256" key="6">
    <source>
        <dbReference type="ARBA" id="ARBA00023136"/>
    </source>
</evidence>
<comment type="similarity">
    <text evidence="2">Belongs to the ERF4 family.</text>
</comment>
<dbReference type="GO" id="GO:0006612">
    <property type="term" value="P:protein targeting to membrane"/>
    <property type="evidence" value="ECO:0007669"/>
    <property type="project" value="TreeGrafter"/>
</dbReference>
<evidence type="ECO:0000256" key="4">
    <source>
        <dbReference type="ARBA" id="ARBA00018463"/>
    </source>
</evidence>
<protein>
    <recommendedName>
        <fullName evidence="4">Ras modification protein ERF4</fullName>
    </recommendedName>
</protein>
<dbReference type="GO" id="GO:0002178">
    <property type="term" value="C:palmitoyltransferase complex"/>
    <property type="evidence" value="ECO:0007669"/>
    <property type="project" value="TreeGrafter"/>
</dbReference>
<comment type="caution">
    <text evidence="8">The sequence shown here is derived from an EMBL/GenBank/DDBJ whole genome shotgun (WGS) entry which is preliminary data.</text>
</comment>
<dbReference type="InterPro" id="IPR019383">
    <property type="entry name" value="Golgin_A_7/ERF4"/>
</dbReference>
<dbReference type="Pfam" id="PF10256">
    <property type="entry name" value="Erf4"/>
    <property type="match status" value="1"/>
</dbReference>
<dbReference type="AlphaFoldDB" id="A0AAD5XLR1"/>
<sequence length="136" mass="15499">MPFPDRPQTSSFTSNHTLIVRLNDTHVIPDVTQFTLLFPPELQGRVEPAVLKDTIEHINAMLRKASMVSVRTVFSNLLACLTLYITDMCRKTKTAKTMDRITKYVKAQNQKYFLPAGCQIVDPRKTGLLHLDIIVR</sequence>
<evidence type="ECO:0000313" key="9">
    <source>
        <dbReference type="Proteomes" id="UP001212152"/>
    </source>
</evidence>
<dbReference type="EMBL" id="JADGJQ010000035">
    <property type="protein sequence ID" value="KAJ3177107.1"/>
    <property type="molecule type" value="Genomic_DNA"/>
</dbReference>
<accession>A0AAD5XLR1</accession>
<comment type="subunit">
    <text evidence="3">Interacts with ERF2.</text>
</comment>
<keyword evidence="6" id="KW-0472">Membrane</keyword>